<dbReference type="PANTHER" id="PTHR44154">
    <property type="entry name" value="QUINONE OXIDOREDUCTASE"/>
    <property type="match status" value="1"/>
</dbReference>
<organism evidence="3 4">
    <name type="scientific">Skermanella aerolata</name>
    <dbReference type="NCBI Taxonomy" id="393310"/>
    <lineage>
        <taxon>Bacteria</taxon>
        <taxon>Pseudomonadati</taxon>
        <taxon>Pseudomonadota</taxon>
        <taxon>Alphaproteobacteria</taxon>
        <taxon>Rhodospirillales</taxon>
        <taxon>Azospirillaceae</taxon>
        <taxon>Skermanella</taxon>
    </lineage>
</organism>
<dbReference type="SMART" id="SM00829">
    <property type="entry name" value="PKS_ER"/>
    <property type="match status" value="1"/>
</dbReference>
<dbReference type="AlphaFoldDB" id="A0A512DN63"/>
<dbReference type="InterPro" id="IPR020843">
    <property type="entry name" value="ER"/>
</dbReference>
<evidence type="ECO:0000259" key="2">
    <source>
        <dbReference type="SMART" id="SM00829"/>
    </source>
</evidence>
<dbReference type="Pfam" id="PF08240">
    <property type="entry name" value="ADH_N"/>
    <property type="match status" value="1"/>
</dbReference>
<dbReference type="InterPro" id="IPR013154">
    <property type="entry name" value="ADH-like_N"/>
</dbReference>
<feature type="domain" description="Enoyl reductase (ER)" evidence="2">
    <location>
        <begin position="7"/>
        <end position="321"/>
    </location>
</feature>
<gene>
    <name evidence="3" type="ORF">SAE02_20650</name>
</gene>
<evidence type="ECO:0000313" key="3">
    <source>
        <dbReference type="EMBL" id="GEO37917.1"/>
    </source>
</evidence>
<dbReference type="RefSeq" id="WP_044430750.1">
    <property type="nucleotide sequence ID" value="NZ_BJYZ01000008.1"/>
</dbReference>
<dbReference type="SUPFAM" id="SSF51735">
    <property type="entry name" value="NAD(P)-binding Rossmann-fold domains"/>
    <property type="match status" value="1"/>
</dbReference>
<dbReference type="Pfam" id="PF00107">
    <property type="entry name" value="ADH_zinc_N"/>
    <property type="match status" value="1"/>
</dbReference>
<dbReference type="InterPro" id="IPR013149">
    <property type="entry name" value="ADH-like_C"/>
</dbReference>
<evidence type="ECO:0000313" key="4">
    <source>
        <dbReference type="Proteomes" id="UP000321523"/>
    </source>
</evidence>
<dbReference type="GO" id="GO:0016491">
    <property type="term" value="F:oxidoreductase activity"/>
    <property type="evidence" value="ECO:0007669"/>
    <property type="project" value="InterPro"/>
</dbReference>
<dbReference type="Gene3D" id="3.40.50.720">
    <property type="entry name" value="NAD(P)-binding Rossmann-like Domain"/>
    <property type="match status" value="1"/>
</dbReference>
<dbReference type="PANTHER" id="PTHR44154:SF1">
    <property type="entry name" value="QUINONE OXIDOREDUCTASE"/>
    <property type="match status" value="1"/>
</dbReference>
<dbReference type="InterPro" id="IPR011032">
    <property type="entry name" value="GroES-like_sf"/>
</dbReference>
<name>A0A512DN63_9PROT</name>
<proteinExistence type="predicted"/>
<reference evidence="3 4" key="1">
    <citation type="submission" date="2019-07" db="EMBL/GenBank/DDBJ databases">
        <title>Whole genome shotgun sequence of Skermanella aerolata NBRC 106429.</title>
        <authorList>
            <person name="Hosoyama A."/>
            <person name="Uohara A."/>
            <person name="Ohji S."/>
            <person name="Ichikawa N."/>
        </authorList>
    </citation>
    <scope>NUCLEOTIDE SEQUENCE [LARGE SCALE GENOMIC DNA]</scope>
    <source>
        <strain evidence="3 4">NBRC 106429</strain>
    </source>
</reference>
<dbReference type="InterPro" id="IPR036291">
    <property type="entry name" value="NAD(P)-bd_dom_sf"/>
</dbReference>
<comment type="caution">
    <text evidence="3">The sequence shown here is derived from an EMBL/GenBank/DDBJ whole genome shotgun (WGS) entry which is preliminary data.</text>
</comment>
<sequence length="323" mass="33859">MKAIVLGDGGVALDDAPVPQPKPAEVLVRVRACSLNRADLIVTSGRSHGAIGGPGTIPGLEWAGEVVETGAEVPPGIKPGDRVMCTGSGGYAEYAVADWGRVAPAGTELSFEEAATLPLALQTMHDAIVTNGRLSAEESVLIQGASSGVGLMGLQIAKLMGAAVVIGTARDAGRRARLQEFGADLALDPSDPEWPGQALSATGGKGVDVIVDHVSAGVMNQNMQAAAVLGRIVNVGRLGGFKGEFDFDLHALKRISYIGVTFRTRSVEEVRTINRLMREDLWDAVTAGRLRLPIDRTFPLDQAADALAYMRSNGHFGKIVMTV</sequence>
<accession>A0A512DN63</accession>
<dbReference type="Proteomes" id="UP000321523">
    <property type="component" value="Unassembled WGS sequence"/>
</dbReference>
<protein>
    <submittedName>
        <fullName evidence="3">Quinone oxidoreductase</fullName>
    </submittedName>
</protein>
<keyword evidence="4" id="KW-1185">Reference proteome</keyword>
<dbReference type="Gene3D" id="3.90.180.10">
    <property type="entry name" value="Medium-chain alcohol dehydrogenases, catalytic domain"/>
    <property type="match status" value="1"/>
</dbReference>
<dbReference type="InterPro" id="IPR051603">
    <property type="entry name" value="Zinc-ADH_QOR/CCCR"/>
</dbReference>
<dbReference type="SUPFAM" id="SSF50129">
    <property type="entry name" value="GroES-like"/>
    <property type="match status" value="1"/>
</dbReference>
<dbReference type="OrthoDB" id="9785812at2"/>
<keyword evidence="1" id="KW-0521">NADP</keyword>
<dbReference type="EMBL" id="BJYZ01000008">
    <property type="protein sequence ID" value="GEO37917.1"/>
    <property type="molecule type" value="Genomic_DNA"/>
</dbReference>
<evidence type="ECO:0000256" key="1">
    <source>
        <dbReference type="ARBA" id="ARBA00022857"/>
    </source>
</evidence>